<keyword evidence="2" id="KW-1003">Cell membrane</keyword>
<keyword evidence="6" id="KW-0812">Transmembrane</keyword>
<protein>
    <recommendedName>
        <fullName evidence="12">Cyclic nucleotide-binding domain-containing protein</fullName>
    </recommendedName>
</protein>
<keyword evidence="6" id="KW-1133">Transmembrane helix</keyword>
<dbReference type="PANTHER" id="PTHR32089">
    <property type="entry name" value="METHYL-ACCEPTING CHEMOTAXIS PROTEIN MCPB"/>
    <property type="match status" value="1"/>
</dbReference>
<dbReference type="SUPFAM" id="SSF51206">
    <property type="entry name" value="cAMP-binding domain-like"/>
    <property type="match status" value="1"/>
</dbReference>
<evidence type="ECO:0000256" key="5">
    <source>
        <dbReference type="PROSITE-ProRule" id="PRU00284"/>
    </source>
</evidence>
<dbReference type="InterPro" id="IPR000595">
    <property type="entry name" value="cNMP-bd_dom"/>
</dbReference>
<comment type="caution">
    <text evidence="10">The sequence shown here is derived from an EMBL/GenBank/DDBJ whole genome shotgun (WGS) entry which is preliminary data.</text>
</comment>
<evidence type="ECO:0000313" key="11">
    <source>
        <dbReference type="Proteomes" id="UP000216361"/>
    </source>
</evidence>
<dbReference type="GO" id="GO:0006935">
    <property type="term" value="P:chemotaxis"/>
    <property type="evidence" value="ECO:0007669"/>
    <property type="project" value="InterPro"/>
</dbReference>
<proteinExistence type="inferred from homology"/>
<dbReference type="InterPro" id="IPR004090">
    <property type="entry name" value="Chemotax_Me-accpt_rcpt"/>
</dbReference>
<evidence type="ECO:0000259" key="7">
    <source>
        <dbReference type="PROSITE" id="PS50042"/>
    </source>
</evidence>
<evidence type="ECO:0000256" key="1">
    <source>
        <dbReference type="ARBA" id="ARBA00004429"/>
    </source>
</evidence>
<dbReference type="CDD" id="cd00038">
    <property type="entry name" value="CAP_ED"/>
    <property type="match status" value="1"/>
</dbReference>
<dbReference type="Gene3D" id="1.10.287.950">
    <property type="entry name" value="Methyl-accepting chemotaxis protein"/>
    <property type="match status" value="1"/>
</dbReference>
<sequence>MLTWIACGGVALLTLISLFYPTRAWMRLAFGALGLLGAGYGAWMQDGGLVTAFLLLIAIQIAATFSLARLVESARQSGETDVSLDWLMSSMTPQQFRAGETLFRAGDRSDAMFVVKSGTIKLVEFNATLGPGQMLGEIGIFSPAGKRTASAVCETDVELLHLSAARVFELFSQQPDFGFQLMQLIIRRMNERVQAHMAEQREIERRAEIEKQHTRLALADTFEVSVQRVLSGVTNSVGQMQFCAQAMSSASEQTRERSQLVSAALSSARSSTSQMAQAAEGLSQAIAGIHRHVENSADIARRASDQAQSANTTIESLNQAAARIGDVVALITEIAEQTNLLALNATIEAARAGEAGKGFAVVATEVKNLADQTAKATEEITAQIENMQSATGAAVSEIQSISSTISNINEITTTIVSAIQEQRGASAKISQNVTQASADADEVARHIAQINNSVGESSQVAAQVLLTASDLVRDSDTLRSEVNGFSSQVRTS</sequence>
<evidence type="ECO:0000256" key="4">
    <source>
        <dbReference type="ARBA" id="ARBA00029447"/>
    </source>
</evidence>
<dbReference type="SMART" id="SM00283">
    <property type="entry name" value="MA"/>
    <property type="match status" value="1"/>
</dbReference>
<dbReference type="PRINTS" id="PR00260">
    <property type="entry name" value="CHEMTRNSDUCR"/>
</dbReference>
<evidence type="ECO:0000259" key="8">
    <source>
        <dbReference type="PROSITE" id="PS50111"/>
    </source>
</evidence>
<dbReference type="SUPFAM" id="SSF58104">
    <property type="entry name" value="Methyl-accepting chemotaxis protein (MCP) signaling domain"/>
    <property type="match status" value="1"/>
</dbReference>
<feature type="transmembrane region" description="Helical" evidence="6">
    <location>
        <begin position="48"/>
        <end position="68"/>
    </location>
</feature>
<evidence type="ECO:0008006" key="12">
    <source>
        <dbReference type="Google" id="ProtNLM"/>
    </source>
</evidence>
<organism evidence="10 11">
    <name type="scientific">Elstera cyanobacteriorum</name>
    <dbReference type="NCBI Taxonomy" id="2022747"/>
    <lineage>
        <taxon>Bacteria</taxon>
        <taxon>Pseudomonadati</taxon>
        <taxon>Pseudomonadota</taxon>
        <taxon>Alphaproteobacteria</taxon>
        <taxon>Rhodospirillales</taxon>
        <taxon>Rhodospirillaceae</taxon>
        <taxon>Elstera</taxon>
    </lineage>
</organism>
<dbReference type="Gene3D" id="2.60.120.10">
    <property type="entry name" value="Jelly Rolls"/>
    <property type="match status" value="1"/>
</dbReference>
<keyword evidence="3 5" id="KW-0807">Transducer</keyword>
<dbReference type="InterPro" id="IPR018488">
    <property type="entry name" value="cNMP-bd_CS"/>
</dbReference>
<comment type="subcellular location">
    <subcellularLocation>
        <location evidence="1">Cell inner membrane</location>
        <topology evidence="1">Multi-pass membrane protein</topology>
    </subcellularLocation>
</comment>
<keyword evidence="11" id="KW-1185">Reference proteome</keyword>
<dbReference type="PROSITE" id="PS50192">
    <property type="entry name" value="T_SNARE"/>
    <property type="match status" value="1"/>
</dbReference>
<dbReference type="RefSeq" id="WP_094408737.1">
    <property type="nucleotide sequence ID" value="NZ_BMJZ01000001.1"/>
</dbReference>
<dbReference type="InterPro" id="IPR018490">
    <property type="entry name" value="cNMP-bd_dom_sf"/>
</dbReference>
<dbReference type="PANTHER" id="PTHR32089:SF112">
    <property type="entry name" value="LYSOZYME-LIKE PROTEIN-RELATED"/>
    <property type="match status" value="1"/>
</dbReference>
<reference evidence="10 11" key="1">
    <citation type="submission" date="2017-07" db="EMBL/GenBank/DDBJ databases">
        <title>Elstera cyanobacteriorum sp. nov., a novel bacterium isolated from cyanobacterial aggregates in a eutrophic lake.</title>
        <authorList>
            <person name="Cai H."/>
        </authorList>
    </citation>
    <scope>NUCLEOTIDE SEQUENCE [LARGE SCALE GENOMIC DNA]</scope>
    <source>
        <strain evidence="10 11">TH019</strain>
    </source>
</reference>
<dbReference type="PROSITE" id="PS50042">
    <property type="entry name" value="CNMP_BINDING_3"/>
    <property type="match status" value="1"/>
</dbReference>
<dbReference type="InterPro" id="IPR004089">
    <property type="entry name" value="MCPsignal_dom"/>
</dbReference>
<dbReference type="EMBL" id="NOXS01000032">
    <property type="protein sequence ID" value="OYQ18474.1"/>
    <property type="molecule type" value="Genomic_DNA"/>
</dbReference>
<dbReference type="SMART" id="SM00100">
    <property type="entry name" value="cNMP"/>
    <property type="match status" value="1"/>
</dbReference>
<evidence type="ECO:0000256" key="2">
    <source>
        <dbReference type="ARBA" id="ARBA00022519"/>
    </source>
</evidence>
<name>A0A255XQ34_9PROT</name>
<dbReference type="GO" id="GO:0005886">
    <property type="term" value="C:plasma membrane"/>
    <property type="evidence" value="ECO:0007669"/>
    <property type="project" value="UniProtKB-SubCell"/>
</dbReference>
<evidence type="ECO:0000256" key="3">
    <source>
        <dbReference type="ARBA" id="ARBA00023224"/>
    </source>
</evidence>
<dbReference type="PROSITE" id="PS50111">
    <property type="entry name" value="CHEMOTAXIS_TRANSDUC_2"/>
    <property type="match status" value="1"/>
</dbReference>
<evidence type="ECO:0000256" key="6">
    <source>
        <dbReference type="SAM" id="Phobius"/>
    </source>
</evidence>
<feature type="domain" description="T-SNARE coiled-coil homology" evidence="9">
    <location>
        <begin position="388"/>
        <end position="450"/>
    </location>
</feature>
<dbReference type="AlphaFoldDB" id="A0A255XQ34"/>
<dbReference type="GO" id="GO:0004888">
    <property type="term" value="F:transmembrane signaling receptor activity"/>
    <property type="evidence" value="ECO:0007669"/>
    <property type="project" value="InterPro"/>
</dbReference>
<accession>A0A255XQ34</accession>
<comment type="similarity">
    <text evidence="4">Belongs to the methyl-accepting chemotaxis (MCP) protein family.</text>
</comment>
<feature type="domain" description="Methyl-accepting transducer" evidence="8">
    <location>
        <begin position="229"/>
        <end position="472"/>
    </location>
</feature>
<feature type="domain" description="Cyclic nucleotide-binding" evidence="7">
    <location>
        <begin position="87"/>
        <end position="188"/>
    </location>
</feature>
<dbReference type="Pfam" id="PF00015">
    <property type="entry name" value="MCPsignal"/>
    <property type="match status" value="1"/>
</dbReference>
<dbReference type="InterPro" id="IPR000727">
    <property type="entry name" value="T_SNARE_dom"/>
</dbReference>
<dbReference type="Proteomes" id="UP000216361">
    <property type="component" value="Unassembled WGS sequence"/>
</dbReference>
<dbReference type="GO" id="GO:0007165">
    <property type="term" value="P:signal transduction"/>
    <property type="evidence" value="ECO:0007669"/>
    <property type="project" value="UniProtKB-KW"/>
</dbReference>
<dbReference type="InterPro" id="IPR014710">
    <property type="entry name" value="RmlC-like_jellyroll"/>
</dbReference>
<keyword evidence="6" id="KW-0472">Membrane</keyword>
<dbReference type="PROSITE" id="PS00889">
    <property type="entry name" value="CNMP_BINDING_2"/>
    <property type="match status" value="1"/>
</dbReference>
<keyword evidence="2" id="KW-0997">Cell inner membrane</keyword>
<evidence type="ECO:0000313" key="10">
    <source>
        <dbReference type="EMBL" id="OYQ18474.1"/>
    </source>
</evidence>
<gene>
    <name evidence="10" type="ORF">CHR90_09305</name>
</gene>
<dbReference type="Pfam" id="PF00027">
    <property type="entry name" value="cNMP_binding"/>
    <property type="match status" value="1"/>
</dbReference>
<evidence type="ECO:0000259" key="9">
    <source>
        <dbReference type="PROSITE" id="PS50192"/>
    </source>
</evidence>